<evidence type="ECO:0000313" key="4">
    <source>
        <dbReference type="EMBL" id="WVY92294.1"/>
    </source>
</evidence>
<dbReference type="SUPFAM" id="SSF57756">
    <property type="entry name" value="Retrovirus zinc finger-like domains"/>
    <property type="match status" value="1"/>
</dbReference>
<keyword evidence="5" id="KW-1185">Reference proteome</keyword>
<dbReference type="GO" id="GO:0008270">
    <property type="term" value="F:zinc ion binding"/>
    <property type="evidence" value="ECO:0007669"/>
    <property type="project" value="UniProtKB-KW"/>
</dbReference>
<organism evidence="4 5">
    <name type="scientific">Vigna mungo</name>
    <name type="common">Black gram</name>
    <name type="synonym">Phaseolus mungo</name>
    <dbReference type="NCBI Taxonomy" id="3915"/>
    <lineage>
        <taxon>Eukaryota</taxon>
        <taxon>Viridiplantae</taxon>
        <taxon>Streptophyta</taxon>
        <taxon>Embryophyta</taxon>
        <taxon>Tracheophyta</taxon>
        <taxon>Spermatophyta</taxon>
        <taxon>Magnoliopsida</taxon>
        <taxon>eudicotyledons</taxon>
        <taxon>Gunneridae</taxon>
        <taxon>Pentapetalae</taxon>
        <taxon>rosids</taxon>
        <taxon>fabids</taxon>
        <taxon>Fabales</taxon>
        <taxon>Fabaceae</taxon>
        <taxon>Papilionoideae</taxon>
        <taxon>50 kb inversion clade</taxon>
        <taxon>NPAAA clade</taxon>
        <taxon>indigoferoid/millettioid clade</taxon>
        <taxon>Phaseoleae</taxon>
        <taxon>Vigna</taxon>
    </lineage>
</organism>
<dbReference type="InterPro" id="IPR001878">
    <property type="entry name" value="Znf_CCHC"/>
</dbReference>
<feature type="domain" description="CCHC-type" evidence="3">
    <location>
        <begin position="186"/>
        <end position="200"/>
    </location>
</feature>
<dbReference type="Pfam" id="PF00098">
    <property type="entry name" value="zf-CCHC"/>
    <property type="match status" value="1"/>
</dbReference>
<keyword evidence="1" id="KW-0862">Zinc</keyword>
<evidence type="ECO:0000256" key="1">
    <source>
        <dbReference type="PROSITE-ProRule" id="PRU00047"/>
    </source>
</evidence>
<evidence type="ECO:0000259" key="3">
    <source>
        <dbReference type="PROSITE" id="PS50158"/>
    </source>
</evidence>
<dbReference type="Proteomes" id="UP001374535">
    <property type="component" value="Chromosome 11"/>
</dbReference>
<protein>
    <recommendedName>
        <fullName evidence="3">CCHC-type domain-containing protein</fullName>
    </recommendedName>
</protein>
<dbReference type="PROSITE" id="PS50158">
    <property type="entry name" value="ZF_CCHC"/>
    <property type="match status" value="1"/>
</dbReference>
<dbReference type="InterPro" id="IPR036875">
    <property type="entry name" value="Znf_CCHC_sf"/>
</dbReference>
<dbReference type="GO" id="GO:0003676">
    <property type="term" value="F:nucleic acid binding"/>
    <property type="evidence" value="ECO:0007669"/>
    <property type="project" value="InterPro"/>
</dbReference>
<dbReference type="AlphaFoldDB" id="A0AAQ3ML05"/>
<feature type="region of interest" description="Disordered" evidence="2">
    <location>
        <begin position="139"/>
        <end position="177"/>
    </location>
</feature>
<feature type="region of interest" description="Disordered" evidence="2">
    <location>
        <begin position="197"/>
        <end position="219"/>
    </location>
</feature>
<feature type="compositionally biased region" description="Polar residues" evidence="2">
    <location>
        <begin position="139"/>
        <end position="163"/>
    </location>
</feature>
<dbReference type="EMBL" id="CP144690">
    <property type="protein sequence ID" value="WVY92294.1"/>
    <property type="molecule type" value="Genomic_DNA"/>
</dbReference>
<reference evidence="4 5" key="1">
    <citation type="journal article" date="2023" name="Life. Sci Alliance">
        <title>Evolutionary insights into 3D genome organization and epigenetic landscape of Vigna mungo.</title>
        <authorList>
            <person name="Junaid A."/>
            <person name="Singh B."/>
            <person name="Bhatia S."/>
        </authorList>
    </citation>
    <scope>NUCLEOTIDE SEQUENCE [LARGE SCALE GENOMIC DNA]</scope>
    <source>
        <strain evidence="4">Urdbean</strain>
    </source>
</reference>
<keyword evidence="1" id="KW-0863">Zinc-finger</keyword>
<dbReference type="SMART" id="SM00343">
    <property type="entry name" value="ZnF_C2HC"/>
    <property type="match status" value="1"/>
</dbReference>
<gene>
    <name evidence="4" type="ORF">V8G54_037808</name>
</gene>
<sequence length="278" mass="31416">MTFVEGKVKIEKFDGSDFGFWKMQIEDYLYHKKLYLPLKGEKPDNMEQSDWELLVNLKMDEGNFGTHHISEFNTIIAQMASMQITLDDEIKALVLLSSLPESWSAIVTIGSNSTSNSKLKFDNILDLILSEDVRRRSLVESSQSNSGSALSVENRGRNSQKGRNQGRDTSKSIGRSQTKVRNDITCWNCQKSGHFKNQCRTSRKNSNKKKQDNNQSTDAATDDSLDALLCSLESNMDSWIMELGASFYTTPSLELLCKYVSEKFGKIYLAGEDICGKR</sequence>
<accession>A0AAQ3ML05</accession>
<dbReference type="Gene3D" id="4.10.60.10">
    <property type="entry name" value="Zinc finger, CCHC-type"/>
    <property type="match status" value="1"/>
</dbReference>
<evidence type="ECO:0000256" key="2">
    <source>
        <dbReference type="SAM" id="MobiDB-lite"/>
    </source>
</evidence>
<evidence type="ECO:0000313" key="5">
    <source>
        <dbReference type="Proteomes" id="UP001374535"/>
    </source>
</evidence>
<proteinExistence type="predicted"/>
<name>A0AAQ3ML05_VIGMU</name>
<keyword evidence="1" id="KW-0479">Metal-binding</keyword>
<dbReference type="Pfam" id="PF14223">
    <property type="entry name" value="Retrotran_gag_2"/>
    <property type="match status" value="1"/>
</dbReference>